<organism evidence="3 4">
    <name type="scientific">Tenacibaculum discolor</name>
    <dbReference type="NCBI Taxonomy" id="361581"/>
    <lineage>
        <taxon>Bacteria</taxon>
        <taxon>Pseudomonadati</taxon>
        <taxon>Bacteroidota</taxon>
        <taxon>Flavobacteriia</taxon>
        <taxon>Flavobacteriales</taxon>
        <taxon>Flavobacteriaceae</taxon>
        <taxon>Tenacibaculum</taxon>
    </lineage>
</organism>
<reference evidence="3" key="2">
    <citation type="submission" date="2017-10" db="EMBL/GenBank/DDBJ databases">
        <authorList>
            <person name="Enke T.N."/>
            <person name="Cordero O.X."/>
        </authorList>
    </citation>
    <scope>NUCLEOTIDE SEQUENCE</scope>
    <source>
        <strain evidence="3">4G03</strain>
    </source>
</reference>
<feature type="transmembrane region" description="Helical" evidence="1">
    <location>
        <begin position="6"/>
        <end position="23"/>
    </location>
</feature>
<gene>
    <name evidence="3" type="ORF">CSC81_05840</name>
    <name evidence="2" type="ORF">Q8W23_00605</name>
</gene>
<evidence type="ECO:0000313" key="2">
    <source>
        <dbReference type="EMBL" id="MDP2539966.1"/>
    </source>
</evidence>
<evidence type="ECO:0000313" key="4">
    <source>
        <dbReference type="Proteomes" id="UP000222163"/>
    </source>
</evidence>
<keyword evidence="1" id="KW-0472">Membrane</keyword>
<name>A0A2G1BV58_9FLAO</name>
<dbReference type="Proteomes" id="UP000222163">
    <property type="component" value="Unassembled WGS sequence"/>
</dbReference>
<evidence type="ECO:0000256" key="1">
    <source>
        <dbReference type="SAM" id="Phobius"/>
    </source>
</evidence>
<evidence type="ECO:0000313" key="3">
    <source>
        <dbReference type="EMBL" id="PHN97932.1"/>
    </source>
</evidence>
<sequence length="38" mass="4248">MQEVLTYVVVCGAVVFLVKKFFFKPKKNSGCDTNCNCS</sequence>
<protein>
    <submittedName>
        <fullName evidence="3">FeoB-associated Cys-rich membrane protein</fullName>
    </submittedName>
</protein>
<dbReference type="EMBL" id="JAUYVU010000001">
    <property type="protein sequence ID" value="MDP2539966.1"/>
    <property type="molecule type" value="Genomic_DNA"/>
</dbReference>
<dbReference type="Proteomes" id="UP001242342">
    <property type="component" value="Unassembled WGS sequence"/>
</dbReference>
<accession>A0A2G1BV58</accession>
<reference evidence="2 5" key="3">
    <citation type="submission" date="2023-07" db="EMBL/GenBank/DDBJ databases">
        <title>Genome content predicts the carbon catabolic preferences of heterotrophic bacteria.</title>
        <authorList>
            <person name="Gralka M."/>
        </authorList>
    </citation>
    <scope>NUCLEOTIDE SEQUENCE [LARGE SCALE GENOMIC DNA]</scope>
    <source>
        <strain evidence="2 5">4G03</strain>
    </source>
</reference>
<keyword evidence="5" id="KW-1185">Reference proteome</keyword>
<dbReference type="EMBL" id="PDUU01000004">
    <property type="protein sequence ID" value="PHN97932.1"/>
    <property type="molecule type" value="Genomic_DNA"/>
</dbReference>
<comment type="caution">
    <text evidence="3">The sequence shown here is derived from an EMBL/GenBank/DDBJ whole genome shotgun (WGS) entry which is preliminary data.</text>
</comment>
<proteinExistence type="predicted"/>
<keyword evidence="1" id="KW-0812">Transmembrane</keyword>
<reference evidence="3 4" key="1">
    <citation type="journal article" date="2016" name="Nat. Commun.">
        <title>Microbial interactions lead to rapid micro-scale successions on model marine particles.</title>
        <authorList>
            <person name="Datta M.S."/>
            <person name="Sliwerska E."/>
            <person name="Gore J."/>
            <person name="Polz M.F."/>
            <person name="Cordero O.X."/>
        </authorList>
    </citation>
    <scope>NUCLEOTIDE SEQUENCE [LARGE SCALE GENOMIC DNA]</scope>
    <source>
        <strain evidence="3 4">4G03</strain>
    </source>
</reference>
<evidence type="ECO:0000313" key="5">
    <source>
        <dbReference type="Proteomes" id="UP001242342"/>
    </source>
</evidence>
<dbReference type="AlphaFoldDB" id="A0A2G1BV58"/>
<keyword evidence="1" id="KW-1133">Transmembrane helix</keyword>